<dbReference type="NCBIfam" id="TIGR02937">
    <property type="entry name" value="sigma70-ECF"/>
    <property type="match status" value="1"/>
</dbReference>
<sequence length="209" mass="24552">MFIIKLADTNDVHCTTELQRFVEENASLFEHKVVKNFLKDENHQQLLKDAICYPSKQHDVALDLAFKKYYFNARFTTYISKTFYFYALNFDKAHRTRNERYTLMMDKPMKEENGATFKELLEDTTVRVSLDEMINSYCMEDHVESASLYEAVTKLSKKQKEVIDLYYVRAFSEKQIGRALNKSQQVVSKLHRKALANICRYMQCEGGSS</sequence>
<dbReference type="Proteomes" id="UP000831782">
    <property type="component" value="Chromosome"/>
</dbReference>
<reference evidence="2 3" key="1">
    <citation type="submission" date="2022-04" db="EMBL/GenBank/DDBJ databases">
        <title>Gracilibacillus sp. isolated from saltern.</title>
        <authorList>
            <person name="Won M."/>
            <person name="Lee C.-M."/>
            <person name="Woen H.-Y."/>
            <person name="Kwon S.-W."/>
        </authorList>
    </citation>
    <scope>NUCLEOTIDE SEQUENCE [LARGE SCALE GENOMIC DNA]</scope>
    <source>
        <strain evidence="2 3">SSWR10-1</strain>
    </source>
</reference>
<name>A0ABY4EYR3_9BACI</name>
<dbReference type="EMBL" id="CP095072">
    <property type="protein sequence ID" value="UOQ49414.1"/>
    <property type="molecule type" value="Genomic_DNA"/>
</dbReference>
<dbReference type="InterPro" id="IPR014284">
    <property type="entry name" value="RNA_pol_sigma-70_dom"/>
</dbReference>
<dbReference type="RefSeq" id="WP_244721468.1">
    <property type="nucleotide sequence ID" value="NZ_CP095072.1"/>
</dbReference>
<dbReference type="InterPro" id="IPR013324">
    <property type="entry name" value="RNA_pol_sigma_r3/r4-like"/>
</dbReference>
<dbReference type="Gene3D" id="1.20.140.160">
    <property type="match status" value="1"/>
</dbReference>
<feature type="domain" description="RNA polymerase sigma-70 region 4" evidence="1">
    <location>
        <begin position="154"/>
        <end position="197"/>
    </location>
</feature>
<evidence type="ECO:0000313" key="3">
    <source>
        <dbReference type="Proteomes" id="UP000831782"/>
    </source>
</evidence>
<dbReference type="Pfam" id="PF04545">
    <property type="entry name" value="Sigma70_r4"/>
    <property type="match status" value="1"/>
</dbReference>
<evidence type="ECO:0000259" key="1">
    <source>
        <dbReference type="Pfam" id="PF04545"/>
    </source>
</evidence>
<gene>
    <name evidence="2" type="ORF">MUN88_04730</name>
</gene>
<organism evidence="2 3">
    <name type="scientific">Gracilibacillus caseinilyticus</name>
    <dbReference type="NCBI Taxonomy" id="2932256"/>
    <lineage>
        <taxon>Bacteria</taxon>
        <taxon>Bacillati</taxon>
        <taxon>Bacillota</taxon>
        <taxon>Bacilli</taxon>
        <taxon>Bacillales</taxon>
        <taxon>Bacillaceae</taxon>
        <taxon>Gracilibacillus</taxon>
    </lineage>
</organism>
<dbReference type="InterPro" id="IPR007630">
    <property type="entry name" value="RNA_pol_sigma70_r4"/>
</dbReference>
<protein>
    <submittedName>
        <fullName evidence="2">Sigma-70 family RNA polymerase sigma factor</fullName>
    </submittedName>
</protein>
<dbReference type="SUPFAM" id="SSF88659">
    <property type="entry name" value="Sigma3 and sigma4 domains of RNA polymerase sigma factors"/>
    <property type="match status" value="1"/>
</dbReference>
<evidence type="ECO:0000313" key="2">
    <source>
        <dbReference type="EMBL" id="UOQ49414.1"/>
    </source>
</evidence>
<accession>A0ABY4EYR3</accession>
<keyword evidence="3" id="KW-1185">Reference proteome</keyword>
<proteinExistence type="predicted"/>